<feature type="repeat" description="ANK" evidence="3">
    <location>
        <begin position="1424"/>
        <end position="1456"/>
    </location>
</feature>
<organism evidence="8 9">
    <name type="scientific">Pseudallescheria apiosperma</name>
    <name type="common">Scedosporium apiospermum</name>
    <dbReference type="NCBI Taxonomy" id="563466"/>
    <lineage>
        <taxon>Eukaryota</taxon>
        <taxon>Fungi</taxon>
        <taxon>Dikarya</taxon>
        <taxon>Ascomycota</taxon>
        <taxon>Pezizomycotina</taxon>
        <taxon>Sordariomycetes</taxon>
        <taxon>Hypocreomycetidae</taxon>
        <taxon>Microascales</taxon>
        <taxon>Microascaceae</taxon>
        <taxon>Scedosporium</taxon>
    </lineage>
</organism>
<dbReference type="InterPro" id="IPR054293">
    <property type="entry name" value="DUF7029"/>
</dbReference>
<feature type="region of interest" description="Disordered" evidence="4">
    <location>
        <begin position="59"/>
        <end position="100"/>
    </location>
</feature>
<dbReference type="Pfam" id="PF22974">
    <property type="entry name" value="DUF7029"/>
    <property type="match status" value="1"/>
</dbReference>
<keyword evidence="2 3" id="KW-0040">ANK repeat</keyword>
<evidence type="ECO:0000259" key="7">
    <source>
        <dbReference type="Pfam" id="PF23865"/>
    </source>
</evidence>
<dbReference type="PANTHER" id="PTHR24123:SF141">
    <property type="entry name" value="ANKYRIN 2, ISOFORM U"/>
    <property type="match status" value="1"/>
</dbReference>
<keyword evidence="9" id="KW-1185">Reference proteome</keyword>
<dbReference type="PROSITE" id="PS50297">
    <property type="entry name" value="ANK_REP_REGION"/>
    <property type="match status" value="1"/>
</dbReference>
<evidence type="ECO:0000256" key="4">
    <source>
        <dbReference type="SAM" id="MobiDB-lite"/>
    </source>
</evidence>
<feature type="domain" description="DUF7029" evidence="6">
    <location>
        <begin position="142"/>
        <end position="238"/>
    </location>
</feature>
<dbReference type="InterPro" id="IPR051165">
    <property type="entry name" value="Multifunctional_ANK_Repeat"/>
</dbReference>
<gene>
    <name evidence="8" type="ORF">SAPIO_CDS3730</name>
</gene>
<feature type="compositionally biased region" description="Gly residues" evidence="4">
    <location>
        <begin position="999"/>
        <end position="1011"/>
    </location>
</feature>
<feature type="compositionally biased region" description="Basic and acidic residues" evidence="4">
    <location>
        <begin position="85"/>
        <end position="100"/>
    </location>
</feature>
<feature type="compositionally biased region" description="Low complexity" evidence="4">
    <location>
        <begin position="979"/>
        <end position="988"/>
    </location>
</feature>
<dbReference type="SUPFAM" id="SSF48403">
    <property type="entry name" value="Ankyrin repeat"/>
    <property type="match status" value="1"/>
</dbReference>
<dbReference type="EMBL" id="JOWA01000089">
    <property type="protein sequence ID" value="KEZ44013.1"/>
    <property type="molecule type" value="Genomic_DNA"/>
</dbReference>
<evidence type="ECO:0000259" key="6">
    <source>
        <dbReference type="Pfam" id="PF22974"/>
    </source>
</evidence>
<dbReference type="InterPro" id="IPR055647">
    <property type="entry name" value="DUF7223"/>
</dbReference>
<evidence type="ECO:0000313" key="9">
    <source>
        <dbReference type="Proteomes" id="UP000028545"/>
    </source>
</evidence>
<dbReference type="HOGENOM" id="CLU_246882_0_0_1"/>
<keyword evidence="1" id="KW-0677">Repeat</keyword>
<feature type="compositionally biased region" description="Basic and acidic residues" evidence="4">
    <location>
        <begin position="63"/>
        <end position="76"/>
    </location>
</feature>
<accession>A0A084G9K1</accession>
<sequence length="1539" mass="168080">MARVSLGTILVLALTFAQLAAAHEPIILRPLSRHLTSMHDSLERRGNSEVEACKPHRRLVGHPHGERKGKGEDQWSHHNGTHGGKHGDGGHGHHEETGNGDRVKTCIVVDLQDEEELAWTTPDGTEGDAQALVSIRITPYPGQKIIDMERFTSDLAAVECASTTVLQFEHRSVFDRAVQTWDWVNQAADRAFVLAGDPVACKSGDDRDPWLISSATFDASTLTIRLVAEKKEWTDVTYAYGVDFGNAGTQAFQKMKRYALDTQFRVDLEADFSGQIVNFPVRDPTPGSTNHANFEANCVNCGVHGHLAYEGHIEGGVFEGLTRFDVSLVPRDVHVDVNLEFLLSGALKFPNNLGIGDLQQEFNIRDIPLPGGWTIPKLLNLGPYSRLVAGVALESIEGSATLTTGATARIPESSVARLDILSVANTGIDGWIPEFEVHPLQLDADLAARVSLYLEVAPGFGVVAFDQMGLTAGLAWKFVDINLNITTGFDPNGFCPEDTGPSSGVNIHVDLGTELSAQIVQRLKSASLPDIEKGKVIFLRGAEKIPQKIAEDISHLPIVARRAAGIDSTDKVLVSKPLLDFPNLYPLGDVCFSSGASCDVDIPDGDDPDEKEWWSAEIDGADDASEAGTSRRDMNGLARRASNRVLKWKCNTAAPVDVQLKPYHGPTAIRNAGGAVPIMVPLLPCTASKCPASKWDIAPGSDWGVLDTNENGPSYGKWSAEHVYEGNWLLEFWDYLASDLNMQCNNVQKIFGVGQTPAPGSPSNVADQLLSKVGTKLNYANTMTVLPLRENGIKYRIFADRVIDKRFSSRTPDQKVCSIGRLASVCKYMEREETQRQLRNTLISINEVLSDLDKTNAQKPTGTRHAKAHMDWFNIMYDKGIKHARQTLIDFSRELTKDPNVFSTLAVNTRTRIQAISGLDASSALGWDAICKNTFGYPTEGIDCGDTKSDVNNCGKCFKKCDQGQTCVNGGCVGGESPGSGSSSSGSGTVPDPEPSSGSGSGSGAGSGSGSGSDSDEDLGGGRRLSGEGRPIGGARSYRRAARLRLVNRTFDHYTTDALLHTDILDHAVLPHHLTVLSTRSKIWQTSAEFCHPVWLPLVARYLAHYMITGKTHTTDEARKVTYLLRLAQHLCDLRVGPTNTGPADDVHAYLEHVAALDILKADWEKRTHLLDAVDDGAWNFEDFRGDLLDAAIWLQDIEMTRQLLAEEKQDSGDSDLHDSKLSIRLRLAAERGNVEIIRLLHLNAGGNSRGLSSEVAVSLLARACQARNAKLFQYTLDEHDENDSWIPHVDSLKSIAQYCPSADSYRQVYKILDESYSIIAREYDHATRPRFPFKPIPLFVQTNIQGTRWRTSHAGGCGHPTLIDYFVHTDALLDDRTGFWGQSKSGPPVLDRAEIMSLALAGAVSAGSLDVVQFLLDSGADPNDRLYLNRAIRKGHRRIAKLLVDYGADVNLGSPPPLATAALQEDVDLFHYLLEKGAVLEDEGHHPGALAMGLAQLFGLDSMAAELGRMGIAENPRVHWVRSIQEESEYLFNTMPPL</sequence>
<evidence type="ECO:0000313" key="8">
    <source>
        <dbReference type="EMBL" id="KEZ44013.1"/>
    </source>
</evidence>
<evidence type="ECO:0000256" key="3">
    <source>
        <dbReference type="PROSITE-ProRule" id="PRU00023"/>
    </source>
</evidence>
<reference evidence="8 9" key="1">
    <citation type="journal article" date="2014" name="Genome Announc.">
        <title>Draft genome sequence of the pathogenic fungus Scedosporium apiospermum.</title>
        <authorList>
            <person name="Vandeputte P."/>
            <person name="Ghamrawi S."/>
            <person name="Rechenmann M."/>
            <person name="Iltis A."/>
            <person name="Giraud S."/>
            <person name="Fleury M."/>
            <person name="Thornton C."/>
            <person name="Delhaes L."/>
            <person name="Meyer W."/>
            <person name="Papon N."/>
            <person name="Bouchara J.P."/>
        </authorList>
    </citation>
    <scope>NUCLEOTIDE SEQUENCE [LARGE SCALE GENOMIC DNA]</scope>
    <source>
        <strain evidence="8 9">IHEM 14462</strain>
    </source>
</reference>
<evidence type="ECO:0000256" key="1">
    <source>
        <dbReference type="ARBA" id="ARBA00022737"/>
    </source>
</evidence>
<dbReference type="InterPro" id="IPR036770">
    <property type="entry name" value="Ankyrin_rpt-contain_sf"/>
</dbReference>
<dbReference type="InterPro" id="IPR002110">
    <property type="entry name" value="Ankyrin_rpt"/>
</dbReference>
<dbReference type="Pfam" id="PF12796">
    <property type="entry name" value="Ank_2"/>
    <property type="match status" value="1"/>
</dbReference>
<proteinExistence type="predicted"/>
<dbReference type="Pfam" id="PF23865">
    <property type="entry name" value="DUF7223"/>
    <property type="match status" value="1"/>
</dbReference>
<dbReference type="SMART" id="SM00248">
    <property type="entry name" value="ANK"/>
    <property type="match status" value="3"/>
</dbReference>
<comment type="caution">
    <text evidence="8">The sequence shown here is derived from an EMBL/GenBank/DDBJ whole genome shotgun (WGS) entry which is preliminary data.</text>
</comment>
<dbReference type="PANTHER" id="PTHR24123">
    <property type="entry name" value="ANKYRIN REPEAT-CONTAINING"/>
    <property type="match status" value="1"/>
</dbReference>
<dbReference type="VEuPathDB" id="FungiDB:SAPIO_CDS3730"/>
<evidence type="ECO:0000256" key="5">
    <source>
        <dbReference type="SAM" id="SignalP"/>
    </source>
</evidence>
<feature type="domain" description="DUF7223" evidence="7">
    <location>
        <begin position="266"/>
        <end position="519"/>
    </location>
</feature>
<dbReference type="Gene3D" id="1.25.40.20">
    <property type="entry name" value="Ankyrin repeat-containing domain"/>
    <property type="match status" value="1"/>
</dbReference>
<dbReference type="OrthoDB" id="160645at2759"/>
<evidence type="ECO:0000256" key="2">
    <source>
        <dbReference type="ARBA" id="ARBA00023043"/>
    </source>
</evidence>
<feature type="signal peptide" evidence="5">
    <location>
        <begin position="1"/>
        <end position="22"/>
    </location>
</feature>
<feature type="region of interest" description="Disordered" evidence="4">
    <location>
        <begin position="975"/>
        <end position="1034"/>
    </location>
</feature>
<dbReference type="PROSITE" id="PS50088">
    <property type="entry name" value="ANK_REPEAT"/>
    <property type="match status" value="1"/>
</dbReference>
<name>A0A084G9K1_PSEDA</name>
<dbReference type="GeneID" id="27722802"/>
<dbReference type="RefSeq" id="XP_016643812.1">
    <property type="nucleotide sequence ID" value="XM_016786469.1"/>
</dbReference>
<feature type="chain" id="PRO_5001775606" evidence="5">
    <location>
        <begin position="23"/>
        <end position="1539"/>
    </location>
</feature>
<keyword evidence="5" id="KW-0732">Signal</keyword>
<dbReference type="Proteomes" id="UP000028545">
    <property type="component" value="Unassembled WGS sequence"/>
</dbReference>
<protein>
    <submittedName>
        <fullName evidence="8">Uncharacterized protein</fullName>
    </submittedName>
</protein>
<dbReference type="KEGG" id="sapo:SAPIO_CDS3730"/>